<dbReference type="Proteomes" id="UP000634136">
    <property type="component" value="Unassembled WGS sequence"/>
</dbReference>
<sequence length="31" mass="3568">MTRTKRRSSGGAEKTRVLPFLRGSGFWDLTR</sequence>
<organism evidence="1 2">
    <name type="scientific">Senna tora</name>
    <dbReference type="NCBI Taxonomy" id="362788"/>
    <lineage>
        <taxon>Eukaryota</taxon>
        <taxon>Viridiplantae</taxon>
        <taxon>Streptophyta</taxon>
        <taxon>Embryophyta</taxon>
        <taxon>Tracheophyta</taxon>
        <taxon>Spermatophyta</taxon>
        <taxon>Magnoliopsida</taxon>
        <taxon>eudicotyledons</taxon>
        <taxon>Gunneridae</taxon>
        <taxon>Pentapetalae</taxon>
        <taxon>rosids</taxon>
        <taxon>fabids</taxon>
        <taxon>Fabales</taxon>
        <taxon>Fabaceae</taxon>
        <taxon>Caesalpinioideae</taxon>
        <taxon>Cassia clade</taxon>
        <taxon>Senna</taxon>
    </lineage>
</organism>
<evidence type="ECO:0000313" key="1">
    <source>
        <dbReference type="EMBL" id="KAF7803225.1"/>
    </source>
</evidence>
<protein>
    <submittedName>
        <fullName evidence="1">Uncharacterized protein</fullName>
    </submittedName>
</protein>
<name>A0A834VZU7_9FABA</name>
<dbReference type="AlphaFoldDB" id="A0A834VZU7"/>
<gene>
    <name evidence="1" type="ORF">G2W53_042336</name>
</gene>
<accession>A0A834VZU7</accession>
<keyword evidence="2" id="KW-1185">Reference proteome</keyword>
<reference evidence="1" key="1">
    <citation type="submission" date="2020-09" db="EMBL/GenBank/DDBJ databases">
        <title>Genome-Enabled Discovery of Anthraquinone Biosynthesis in Senna tora.</title>
        <authorList>
            <person name="Kang S.-H."/>
            <person name="Pandey R.P."/>
            <person name="Lee C.-M."/>
            <person name="Sim J.-S."/>
            <person name="Jeong J.-T."/>
            <person name="Choi B.-S."/>
            <person name="Jung M."/>
            <person name="Ginzburg D."/>
            <person name="Zhao K."/>
            <person name="Won S.Y."/>
            <person name="Oh T.-J."/>
            <person name="Yu Y."/>
            <person name="Kim N.-H."/>
            <person name="Lee O.R."/>
            <person name="Lee T.-H."/>
            <person name="Bashyal P."/>
            <person name="Kim T.-S."/>
            <person name="Lee W.-H."/>
            <person name="Kawkins C."/>
            <person name="Kim C.-K."/>
            <person name="Kim J.S."/>
            <person name="Ahn B.O."/>
            <person name="Rhee S.Y."/>
            <person name="Sohng J.K."/>
        </authorList>
    </citation>
    <scope>NUCLEOTIDE SEQUENCE</scope>
    <source>
        <tissue evidence="1">Leaf</tissue>
    </source>
</reference>
<dbReference type="EMBL" id="JAAIUW010000013">
    <property type="protein sequence ID" value="KAF7803225.1"/>
    <property type="molecule type" value="Genomic_DNA"/>
</dbReference>
<comment type="caution">
    <text evidence="1">The sequence shown here is derived from an EMBL/GenBank/DDBJ whole genome shotgun (WGS) entry which is preliminary data.</text>
</comment>
<proteinExistence type="predicted"/>
<evidence type="ECO:0000313" key="2">
    <source>
        <dbReference type="Proteomes" id="UP000634136"/>
    </source>
</evidence>